<dbReference type="SUPFAM" id="SSF55120">
    <property type="entry name" value="Pseudouridine synthase"/>
    <property type="match status" value="1"/>
</dbReference>
<gene>
    <name evidence="7" type="ORF">GAYE_PCTG69G1441</name>
</gene>
<dbReference type="PANTHER" id="PTHR21600">
    <property type="entry name" value="MITOCHONDRIAL RNA PSEUDOURIDINE SYNTHASE"/>
    <property type="match status" value="1"/>
</dbReference>
<dbReference type="GO" id="GO:0009982">
    <property type="term" value="F:pseudouridine synthase activity"/>
    <property type="evidence" value="ECO:0007669"/>
    <property type="project" value="InterPro"/>
</dbReference>
<comment type="similarity">
    <text evidence="2">Belongs to the pseudouridine synthase RluA family.</text>
</comment>
<evidence type="ECO:0000313" key="7">
    <source>
        <dbReference type="EMBL" id="KAK4523545.1"/>
    </source>
</evidence>
<keyword evidence="5" id="KW-0694">RNA-binding</keyword>
<sequence length="376" mass="42751">MLNVLSTARHFVAVVGFLRRRRHGGCFLSKPFCTRVEEQGKLIVSETEDDTRLDRFLRRRIGRLPQSLLEKYIRRGVVKIDGQVVKKAGERVRSSSVVYIPRQLESLEETTGDDNVESSRLHQGDGAMMMDRKKTTLSTQVTNRVQSWVLYKDNNLLVINKPPNLACQGGSGLKDTHLGTLLPALSLDNEEPPKLVHRLDKEVSGTLLLARNAFAAKRVALLFQQRQIAKVYWALVIGNPLPTQGEIRKAVDEKAAVTRYRVVKKLHSVASWLELEPITGRKRQLRIHCAQVLHCPIFGDEKHPPLDEATQGKYRGLSHLLMQRDKPIYLHAHSISFPTNIEENSEPKRWKTIVAPLPFHMENAWNILGFSQNNAY</sequence>
<protein>
    <recommendedName>
        <fullName evidence="6">RNA-binding S4 domain-containing protein</fullName>
    </recommendedName>
</protein>
<dbReference type="Gene3D" id="3.30.2350.10">
    <property type="entry name" value="Pseudouridine synthase"/>
    <property type="match status" value="1"/>
</dbReference>
<dbReference type="InterPro" id="IPR020103">
    <property type="entry name" value="PsdUridine_synth_cat_dom_sf"/>
</dbReference>
<evidence type="ECO:0000259" key="6">
    <source>
        <dbReference type="SMART" id="SM00363"/>
    </source>
</evidence>
<organism evidence="7 8">
    <name type="scientific">Galdieria yellowstonensis</name>
    <dbReference type="NCBI Taxonomy" id="3028027"/>
    <lineage>
        <taxon>Eukaryota</taxon>
        <taxon>Rhodophyta</taxon>
        <taxon>Bangiophyceae</taxon>
        <taxon>Galdieriales</taxon>
        <taxon>Galdieriaceae</taxon>
        <taxon>Galdieria</taxon>
    </lineage>
</organism>
<accession>A0AAV9I857</accession>
<comment type="caution">
    <text evidence="7">The sequence shown here is derived from an EMBL/GenBank/DDBJ whole genome shotgun (WGS) entry which is preliminary data.</text>
</comment>
<dbReference type="Pfam" id="PF00849">
    <property type="entry name" value="PseudoU_synth_2"/>
    <property type="match status" value="1"/>
</dbReference>
<dbReference type="SMART" id="SM00363">
    <property type="entry name" value="S4"/>
    <property type="match status" value="1"/>
</dbReference>
<proteinExistence type="inferred from homology"/>
<feature type="domain" description="RNA-binding S4" evidence="6">
    <location>
        <begin position="51"/>
        <end position="117"/>
    </location>
</feature>
<dbReference type="CDD" id="cd00165">
    <property type="entry name" value="S4"/>
    <property type="match status" value="1"/>
</dbReference>
<dbReference type="InterPro" id="IPR050188">
    <property type="entry name" value="RluA_PseudoU_synthase"/>
</dbReference>
<dbReference type="GO" id="GO:0003723">
    <property type="term" value="F:RNA binding"/>
    <property type="evidence" value="ECO:0007669"/>
    <property type="project" value="UniProtKB-KW"/>
</dbReference>
<evidence type="ECO:0000256" key="5">
    <source>
        <dbReference type="PROSITE-ProRule" id="PRU00182"/>
    </source>
</evidence>
<dbReference type="AlphaFoldDB" id="A0AAV9I857"/>
<keyword evidence="4" id="KW-0413">Isomerase</keyword>
<dbReference type="EMBL" id="JANCYU010000016">
    <property type="protein sequence ID" value="KAK4523545.1"/>
    <property type="molecule type" value="Genomic_DNA"/>
</dbReference>
<reference evidence="7 8" key="1">
    <citation type="submission" date="2022-07" db="EMBL/GenBank/DDBJ databases">
        <title>Genome-wide signatures of adaptation to extreme environments.</title>
        <authorList>
            <person name="Cho C.H."/>
            <person name="Yoon H.S."/>
        </authorList>
    </citation>
    <scope>NUCLEOTIDE SEQUENCE [LARGE SCALE GENOMIC DNA]</scope>
    <source>
        <strain evidence="7 8">108.79 E11</strain>
    </source>
</reference>
<keyword evidence="3" id="KW-0496">Mitochondrion</keyword>
<evidence type="ECO:0000256" key="2">
    <source>
        <dbReference type="ARBA" id="ARBA00010876"/>
    </source>
</evidence>
<evidence type="ECO:0000313" key="8">
    <source>
        <dbReference type="Proteomes" id="UP001300502"/>
    </source>
</evidence>
<dbReference type="SUPFAM" id="SSF55174">
    <property type="entry name" value="Alpha-L RNA-binding motif"/>
    <property type="match status" value="1"/>
</dbReference>
<dbReference type="PANTHER" id="PTHR21600:SF81">
    <property type="entry name" value="21S RRNA PSEUDOURIDINE(2819) SYNTHASE"/>
    <property type="match status" value="1"/>
</dbReference>
<dbReference type="Proteomes" id="UP001300502">
    <property type="component" value="Unassembled WGS sequence"/>
</dbReference>
<dbReference type="PROSITE" id="PS50889">
    <property type="entry name" value="S4"/>
    <property type="match status" value="1"/>
</dbReference>
<dbReference type="InterPro" id="IPR006145">
    <property type="entry name" value="PsdUridine_synth_RsuA/RluA"/>
</dbReference>
<dbReference type="CDD" id="cd02869">
    <property type="entry name" value="PseudoU_synth_RluA_like"/>
    <property type="match status" value="1"/>
</dbReference>
<dbReference type="InterPro" id="IPR002942">
    <property type="entry name" value="S4_RNA-bd"/>
</dbReference>
<name>A0AAV9I857_9RHOD</name>
<comment type="subcellular location">
    <subcellularLocation>
        <location evidence="1">Mitochondrion</location>
    </subcellularLocation>
</comment>
<dbReference type="InterPro" id="IPR036986">
    <property type="entry name" value="S4_RNA-bd_sf"/>
</dbReference>
<keyword evidence="8" id="KW-1185">Reference proteome</keyword>
<dbReference type="GO" id="GO:0005739">
    <property type="term" value="C:mitochondrion"/>
    <property type="evidence" value="ECO:0007669"/>
    <property type="project" value="UniProtKB-SubCell"/>
</dbReference>
<dbReference type="Gene3D" id="3.10.290.10">
    <property type="entry name" value="RNA-binding S4 domain"/>
    <property type="match status" value="1"/>
</dbReference>
<dbReference type="GO" id="GO:0000455">
    <property type="term" value="P:enzyme-directed rRNA pseudouridine synthesis"/>
    <property type="evidence" value="ECO:0007669"/>
    <property type="project" value="TreeGrafter"/>
</dbReference>
<evidence type="ECO:0000256" key="3">
    <source>
        <dbReference type="ARBA" id="ARBA00023128"/>
    </source>
</evidence>
<evidence type="ECO:0000256" key="1">
    <source>
        <dbReference type="ARBA" id="ARBA00004173"/>
    </source>
</evidence>
<evidence type="ECO:0000256" key="4">
    <source>
        <dbReference type="ARBA" id="ARBA00023235"/>
    </source>
</evidence>